<reference evidence="1" key="1">
    <citation type="submission" date="2023-03" db="EMBL/GenBank/DDBJ databases">
        <title>Edaphobacter sp.</title>
        <authorList>
            <person name="Huber K.J."/>
            <person name="Papendorf J."/>
            <person name="Pilke C."/>
            <person name="Bunk B."/>
            <person name="Sproeer C."/>
            <person name="Pester M."/>
        </authorList>
    </citation>
    <scope>NUCLEOTIDE SEQUENCE</scope>
    <source>
        <strain evidence="1">DSM 110680</strain>
    </source>
</reference>
<accession>A0AAU7DG66</accession>
<protein>
    <submittedName>
        <fullName evidence="1">Uncharacterized protein</fullName>
    </submittedName>
</protein>
<dbReference type="RefSeq" id="WP_348261561.1">
    <property type="nucleotide sequence ID" value="NZ_CP121196.1"/>
</dbReference>
<gene>
    <name evidence="1" type="ORF">P8935_17375</name>
</gene>
<name>A0AAU7DG66_9BACT</name>
<sequence length="243" mass="26706">MPTIGVLALTAWALTSSGQAKSPSENGNAERVAKIHSQLWHNEEPGETIAKRLQKTTGIVTVINDDDRVENDGAHAIQPPYPPIRMVEFACQSDAVVVARAESSVSHMTADLDFIYSEWKVRISSVLQDNRKSPIFVSSEISVVRAGGLLTINGRSVIGKEWNFPQFQPGDEYLLYLKYIPETGFYKAIAGRSFDLSHGAIPDAPYMNRSWDLVPVDELLRDTKAAIAAAGTTAYCNRKAVNQ</sequence>
<proteinExistence type="predicted"/>
<organism evidence="1">
    <name type="scientific">Telmatobacter sp. DSM 110680</name>
    <dbReference type="NCBI Taxonomy" id="3036704"/>
    <lineage>
        <taxon>Bacteria</taxon>
        <taxon>Pseudomonadati</taxon>
        <taxon>Acidobacteriota</taxon>
        <taxon>Terriglobia</taxon>
        <taxon>Terriglobales</taxon>
        <taxon>Acidobacteriaceae</taxon>
        <taxon>Telmatobacter</taxon>
    </lineage>
</organism>
<evidence type="ECO:0000313" key="1">
    <source>
        <dbReference type="EMBL" id="XBH16332.1"/>
    </source>
</evidence>
<dbReference type="AlphaFoldDB" id="A0AAU7DG66"/>
<dbReference type="EMBL" id="CP121196">
    <property type="protein sequence ID" value="XBH16332.1"/>
    <property type="molecule type" value="Genomic_DNA"/>
</dbReference>